<sequence length="187" mass="21162">MIVLEDIYQESLAAPKAIQVLGMGLVSMTKNRSNIIFNKGISRSLMKDLIKLYRPEILNKKEGKIIDLLGIFTVYIHFYTLGNERISIFYINEKDRLVNYEDLCSLSRLLVKTYCSNVSISKISQICNKAIPSIKGLSALFVINTTGHTLFTKIRNDKTKLSENYIQIGGFLSAILMFSNEVIGKIQ</sequence>
<reference evidence="1" key="1">
    <citation type="journal article" date="2014" name="Front. Microbiol.">
        <title>High frequency of phylogenetically diverse reductive dehalogenase-homologous genes in deep subseafloor sedimentary metagenomes.</title>
        <authorList>
            <person name="Kawai M."/>
            <person name="Futagami T."/>
            <person name="Toyoda A."/>
            <person name="Takaki Y."/>
            <person name="Nishi S."/>
            <person name="Hori S."/>
            <person name="Arai W."/>
            <person name="Tsubouchi T."/>
            <person name="Morono Y."/>
            <person name="Uchiyama I."/>
            <person name="Ito T."/>
            <person name="Fujiyama A."/>
            <person name="Inagaki F."/>
            <person name="Takami H."/>
        </authorList>
    </citation>
    <scope>NUCLEOTIDE SEQUENCE</scope>
    <source>
        <strain evidence="1">Expedition CK06-06</strain>
    </source>
</reference>
<feature type="non-terminal residue" evidence="1">
    <location>
        <position position="187"/>
    </location>
</feature>
<organism evidence="1">
    <name type="scientific">marine sediment metagenome</name>
    <dbReference type="NCBI Taxonomy" id="412755"/>
    <lineage>
        <taxon>unclassified sequences</taxon>
        <taxon>metagenomes</taxon>
        <taxon>ecological metagenomes</taxon>
    </lineage>
</organism>
<dbReference type="EMBL" id="BARU01023335">
    <property type="protein sequence ID" value="GAH51926.1"/>
    <property type="molecule type" value="Genomic_DNA"/>
</dbReference>
<gene>
    <name evidence="1" type="ORF">S03H2_37884</name>
</gene>
<name>X1G1Z5_9ZZZZ</name>
<evidence type="ECO:0000313" key="1">
    <source>
        <dbReference type="EMBL" id="GAH51926.1"/>
    </source>
</evidence>
<proteinExistence type="predicted"/>
<comment type="caution">
    <text evidence="1">The sequence shown here is derived from an EMBL/GenBank/DDBJ whole genome shotgun (WGS) entry which is preliminary data.</text>
</comment>
<accession>X1G1Z5</accession>
<protein>
    <submittedName>
        <fullName evidence="1">Uncharacterized protein</fullName>
    </submittedName>
</protein>
<dbReference type="AlphaFoldDB" id="X1G1Z5"/>